<keyword evidence="2" id="KW-0732">Signal</keyword>
<evidence type="ECO:0000313" key="3">
    <source>
        <dbReference type="EMBL" id="KAK4075193.1"/>
    </source>
</evidence>
<organism evidence="3 4">
    <name type="scientific">Purpureocillium lilacinum</name>
    <name type="common">Paecilomyces lilacinus</name>
    <dbReference type="NCBI Taxonomy" id="33203"/>
    <lineage>
        <taxon>Eukaryota</taxon>
        <taxon>Fungi</taxon>
        <taxon>Dikarya</taxon>
        <taxon>Ascomycota</taxon>
        <taxon>Pezizomycotina</taxon>
        <taxon>Sordariomycetes</taxon>
        <taxon>Hypocreomycetidae</taxon>
        <taxon>Hypocreales</taxon>
        <taxon>Ophiocordycipitaceae</taxon>
        <taxon>Purpureocillium</taxon>
    </lineage>
</organism>
<keyword evidence="1" id="KW-0472">Membrane</keyword>
<keyword evidence="4" id="KW-1185">Reference proteome</keyword>
<proteinExistence type="predicted"/>
<protein>
    <submittedName>
        <fullName evidence="3">Uncharacterized protein</fullName>
    </submittedName>
</protein>
<evidence type="ECO:0000256" key="1">
    <source>
        <dbReference type="SAM" id="Phobius"/>
    </source>
</evidence>
<feature type="transmembrane region" description="Helical" evidence="1">
    <location>
        <begin position="199"/>
        <end position="222"/>
    </location>
</feature>
<feature type="signal peptide" evidence="2">
    <location>
        <begin position="1"/>
        <end position="19"/>
    </location>
</feature>
<feature type="transmembrane region" description="Helical" evidence="1">
    <location>
        <begin position="156"/>
        <end position="177"/>
    </location>
</feature>
<evidence type="ECO:0000313" key="4">
    <source>
        <dbReference type="Proteomes" id="UP001287286"/>
    </source>
</evidence>
<feature type="transmembrane region" description="Helical" evidence="1">
    <location>
        <begin position="113"/>
        <end position="135"/>
    </location>
</feature>
<reference evidence="3 4" key="1">
    <citation type="journal article" date="2024" name="Microbiol. Resour. Announc.">
        <title>Genome annotations for the ascomycete fungi Trichoderma harzianum, Trichoderma aggressivum, and Purpureocillium lilacinum.</title>
        <authorList>
            <person name="Beijen E.P.W."/>
            <person name="Ohm R.A."/>
        </authorList>
    </citation>
    <scope>NUCLEOTIDE SEQUENCE [LARGE SCALE GENOMIC DNA]</scope>
    <source>
        <strain evidence="3 4">CBS 150709</strain>
    </source>
</reference>
<comment type="caution">
    <text evidence="3">The sequence shown here is derived from an EMBL/GenBank/DDBJ whole genome shotgun (WGS) entry which is preliminary data.</text>
</comment>
<dbReference type="EMBL" id="JAWRVI010000130">
    <property type="protein sequence ID" value="KAK4075193.1"/>
    <property type="molecule type" value="Genomic_DNA"/>
</dbReference>
<gene>
    <name evidence="3" type="ORF">Purlil1_12757</name>
</gene>
<sequence length="239" mass="26045">MSHALAALAALGVTIYVTSDSKSNGSQGVFKHTYKLPILERRLINPLQTIQAKATEVAATIAAEATQLPDKAKDATSDVLRKVVPTGASLGTLRGCVEVNGAKCIDFKFLLRVLWGIPACLIISSLLCASTYLTTRYWEDSERDKRSVKVACTTRQWASTFLSVGGWFSSILMFLLVKEILDAAEDLGRMLPGTLERGFAHKATIALLICATLHLLVTPLFYNVQHGRYNSANIVETKS</sequence>
<dbReference type="Proteomes" id="UP001287286">
    <property type="component" value="Unassembled WGS sequence"/>
</dbReference>
<keyword evidence="1" id="KW-1133">Transmembrane helix</keyword>
<evidence type="ECO:0000256" key="2">
    <source>
        <dbReference type="SAM" id="SignalP"/>
    </source>
</evidence>
<accession>A0ABR0BG61</accession>
<feature type="chain" id="PRO_5045397120" evidence="2">
    <location>
        <begin position="20"/>
        <end position="239"/>
    </location>
</feature>
<name>A0ABR0BG61_PURLI</name>
<keyword evidence="1" id="KW-0812">Transmembrane</keyword>